<protein>
    <recommendedName>
        <fullName evidence="1">Transposase IS4-like domain-containing protein</fullName>
    </recommendedName>
</protein>
<dbReference type="KEGG" id="pvac:HC248_03294"/>
<keyword evidence="3" id="KW-1185">Reference proteome</keyword>
<dbReference type="AlphaFoldDB" id="A0A6H2HDL4"/>
<dbReference type="Proteomes" id="UP000502041">
    <property type="component" value="Chromosome"/>
</dbReference>
<evidence type="ECO:0000313" key="3">
    <source>
        <dbReference type="Proteomes" id="UP000502041"/>
    </source>
</evidence>
<dbReference type="InterPro" id="IPR002559">
    <property type="entry name" value="Transposase_11"/>
</dbReference>
<sequence>MLLKTGTVVDAALIAGPTSTKNKDKARDPEIHSNKKGYQWYFSWKAHIGADAECGLVHTLRGTSVDIAEANTLLHGDEVLAFGDAGYQGVQTRPDANADVTWHVTVYLGKLRALNKDNKTGALLDKAEKLKADVQAKVEHPFLVIKR</sequence>
<dbReference type="PANTHER" id="PTHR35604">
    <property type="entry name" value="TRANSPOSASE INSH FOR INSERTION SEQUENCE ELEMENT IS5A-RELATED"/>
    <property type="match status" value="1"/>
</dbReference>
<organism evidence="2 3">
    <name type="scientific">Polaromonas vacuolata</name>
    <dbReference type="NCBI Taxonomy" id="37448"/>
    <lineage>
        <taxon>Bacteria</taxon>
        <taxon>Pseudomonadati</taxon>
        <taxon>Pseudomonadota</taxon>
        <taxon>Betaproteobacteria</taxon>
        <taxon>Burkholderiales</taxon>
        <taxon>Comamonadaceae</taxon>
        <taxon>Polaromonas</taxon>
    </lineage>
</organism>
<dbReference type="EMBL" id="CP051461">
    <property type="protein sequence ID" value="QJC57962.1"/>
    <property type="molecule type" value="Genomic_DNA"/>
</dbReference>
<evidence type="ECO:0000313" key="2">
    <source>
        <dbReference type="EMBL" id="QJC57962.1"/>
    </source>
</evidence>
<dbReference type="GO" id="GO:0003677">
    <property type="term" value="F:DNA binding"/>
    <property type="evidence" value="ECO:0007669"/>
    <property type="project" value="InterPro"/>
</dbReference>
<proteinExistence type="predicted"/>
<gene>
    <name evidence="2" type="ORF">HC248_03294</name>
</gene>
<feature type="domain" description="Transposase IS4-like" evidence="1">
    <location>
        <begin position="4"/>
        <end position="106"/>
    </location>
</feature>
<dbReference type="GO" id="GO:0004803">
    <property type="term" value="F:transposase activity"/>
    <property type="evidence" value="ECO:0007669"/>
    <property type="project" value="InterPro"/>
</dbReference>
<accession>A0A6H2HDL4</accession>
<reference evidence="2 3" key="1">
    <citation type="submission" date="2020-04" db="EMBL/GenBank/DDBJ databases">
        <title>Complete genome of a Psychrophilic, Marine, Gas Vacuolate Bacterium Polaromonas vacuolata KCTC 22033T.</title>
        <authorList>
            <person name="Hwang K."/>
            <person name="Kim K.M."/>
        </authorList>
    </citation>
    <scope>NUCLEOTIDE SEQUENCE [LARGE SCALE GENOMIC DNA]</scope>
    <source>
        <strain evidence="2 3">KCTC 22033</strain>
    </source>
</reference>
<dbReference type="PANTHER" id="PTHR35604:SF2">
    <property type="entry name" value="TRANSPOSASE INSH FOR INSERTION SEQUENCE ELEMENT IS5A-RELATED"/>
    <property type="match status" value="1"/>
</dbReference>
<name>A0A6H2HDL4_9BURK</name>
<dbReference type="Pfam" id="PF01609">
    <property type="entry name" value="DDE_Tnp_1"/>
    <property type="match status" value="1"/>
</dbReference>
<evidence type="ECO:0000259" key="1">
    <source>
        <dbReference type="Pfam" id="PF01609"/>
    </source>
</evidence>
<dbReference type="GO" id="GO:0006313">
    <property type="term" value="P:DNA transposition"/>
    <property type="evidence" value="ECO:0007669"/>
    <property type="project" value="InterPro"/>
</dbReference>